<evidence type="ECO:0000313" key="2">
    <source>
        <dbReference type="EMBL" id="QSQ16671.1"/>
    </source>
</evidence>
<evidence type="ECO:0008006" key="4">
    <source>
        <dbReference type="Google" id="ProtNLM"/>
    </source>
</evidence>
<dbReference type="Proteomes" id="UP000663090">
    <property type="component" value="Chromosome"/>
</dbReference>
<dbReference type="PROSITE" id="PS51257">
    <property type="entry name" value="PROKAR_LIPOPROTEIN"/>
    <property type="match status" value="1"/>
</dbReference>
<protein>
    <recommendedName>
        <fullName evidence="4">Lipoprotein</fullName>
    </recommendedName>
</protein>
<feature type="chain" id="PRO_5046130418" description="Lipoprotein" evidence="1">
    <location>
        <begin position="21"/>
        <end position="200"/>
    </location>
</feature>
<dbReference type="EMBL" id="CP071091">
    <property type="protein sequence ID" value="QSQ16671.1"/>
    <property type="molecule type" value="Genomic_DNA"/>
</dbReference>
<reference evidence="2 3" key="1">
    <citation type="submission" date="2021-02" db="EMBL/GenBank/DDBJ databases">
        <title>De Novo genome assembly of isolated myxobacteria.</title>
        <authorList>
            <person name="Stevens D.C."/>
        </authorList>
    </citation>
    <scope>NUCLEOTIDE SEQUENCE [LARGE SCALE GENOMIC DNA]</scope>
    <source>
        <strain evidence="2 3">SCHIC003</strain>
    </source>
</reference>
<sequence length="200" mass="20805">MNVFKRAVWVCAAASLAACGAPEESPAQESLGEQESALTTTTFGGCTFTVSYTTIAPPYPPVYVAKLTRQASGTCPYPAATVDLGRSYNTPDLNVLGTAVGLSVGFSIKGGISGSSPTVCLFRHIDPATLGTIREAFVGANFGAGSVYGCRLDQTDAGTTLVGYGTKTGALPGEVGNKPNWVATYYNFFTSTTPAVYYTY</sequence>
<evidence type="ECO:0000313" key="3">
    <source>
        <dbReference type="Proteomes" id="UP000663090"/>
    </source>
</evidence>
<keyword evidence="3" id="KW-1185">Reference proteome</keyword>
<dbReference type="RefSeq" id="WP_206718317.1">
    <property type="nucleotide sequence ID" value="NZ_CP071091.1"/>
</dbReference>
<name>A0ABX7NDX6_9BACT</name>
<accession>A0ABX7NDX6</accession>
<keyword evidence="1" id="KW-0732">Signal</keyword>
<organism evidence="2 3">
    <name type="scientific">Myxococcus landrumensis</name>
    <dbReference type="NCBI Taxonomy" id="2813577"/>
    <lineage>
        <taxon>Bacteria</taxon>
        <taxon>Pseudomonadati</taxon>
        <taxon>Myxococcota</taxon>
        <taxon>Myxococcia</taxon>
        <taxon>Myxococcales</taxon>
        <taxon>Cystobacterineae</taxon>
        <taxon>Myxococcaceae</taxon>
        <taxon>Myxococcus</taxon>
    </lineage>
</organism>
<proteinExistence type="predicted"/>
<gene>
    <name evidence="2" type="ORF">JY572_11745</name>
</gene>
<feature type="signal peptide" evidence="1">
    <location>
        <begin position="1"/>
        <end position="20"/>
    </location>
</feature>
<evidence type="ECO:0000256" key="1">
    <source>
        <dbReference type="SAM" id="SignalP"/>
    </source>
</evidence>